<dbReference type="OrthoDB" id="57532at2"/>
<evidence type="ECO:0000313" key="11">
    <source>
        <dbReference type="Proteomes" id="UP000289859"/>
    </source>
</evidence>
<evidence type="ECO:0000256" key="3">
    <source>
        <dbReference type="ARBA" id="ARBA00022801"/>
    </source>
</evidence>
<keyword evidence="6" id="KW-0732">Signal</keyword>
<dbReference type="GO" id="GO:0016798">
    <property type="term" value="F:hydrolase activity, acting on glycosyl bonds"/>
    <property type="evidence" value="ECO:0007669"/>
    <property type="project" value="UniProtKB-KW"/>
</dbReference>
<dbReference type="Pfam" id="PF10566">
    <property type="entry name" value="Glyco_hydro_97"/>
    <property type="match status" value="1"/>
</dbReference>
<name>A0A4Q0PB65_9FLAO</name>
<dbReference type="Pfam" id="PF14509">
    <property type="entry name" value="GH97_C"/>
    <property type="match status" value="1"/>
</dbReference>
<gene>
    <name evidence="10" type="ORF">DSM02_1399</name>
</gene>
<evidence type="ECO:0000259" key="8">
    <source>
        <dbReference type="Pfam" id="PF14508"/>
    </source>
</evidence>
<protein>
    <submittedName>
        <fullName evidence="10">Glycosyl hydrolase family 97</fullName>
    </submittedName>
</protein>
<dbReference type="RefSeq" id="WP_128764923.1">
    <property type="nucleotide sequence ID" value="NZ_JBHUOO010000047.1"/>
</dbReference>
<feature type="domain" description="Glycosyl-hydrolase 97 N-terminal" evidence="8">
    <location>
        <begin position="30"/>
        <end position="292"/>
    </location>
</feature>
<dbReference type="InterPro" id="IPR052720">
    <property type="entry name" value="Glycosyl_hydrolase_97"/>
</dbReference>
<comment type="caution">
    <text evidence="10">The sequence shown here is derived from an EMBL/GenBank/DDBJ whole genome shotgun (WGS) entry which is preliminary data.</text>
</comment>
<dbReference type="Pfam" id="PF14508">
    <property type="entry name" value="GH97_N"/>
    <property type="match status" value="1"/>
</dbReference>
<dbReference type="InterPro" id="IPR013780">
    <property type="entry name" value="Glyco_hydro_b"/>
</dbReference>
<organism evidence="10 11">
    <name type="scientific">Leeuwenhoekiella polynyae</name>
    <dbReference type="NCBI Taxonomy" id="1550906"/>
    <lineage>
        <taxon>Bacteria</taxon>
        <taxon>Pseudomonadati</taxon>
        <taxon>Bacteroidota</taxon>
        <taxon>Flavobacteriia</taxon>
        <taxon>Flavobacteriales</taxon>
        <taxon>Flavobacteriaceae</taxon>
        <taxon>Leeuwenhoekiella</taxon>
    </lineage>
</organism>
<reference evidence="10 11" key="1">
    <citation type="submission" date="2018-07" db="EMBL/GenBank/DDBJ databases">
        <title>Leeuwenhoekiella genomics.</title>
        <authorList>
            <person name="Tahon G."/>
            <person name="Willems A."/>
        </authorList>
    </citation>
    <scope>NUCLEOTIDE SEQUENCE [LARGE SCALE GENOMIC DNA]</scope>
    <source>
        <strain evidence="10 11">LMG 29608</strain>
    </source>
</reference>
<dbReference type="InterPro" id="IPR014718">
    <property type="entry name" value="GH-type_carb-bd"/>
</dbReference>
<dbReference type="GO" id="GO:0030246">
    <property type="term" value="F:carbohydrate binding"/>
    <property type="evidence" value="ECO:0007669"/>
    <property type="project" value="InterPro"/>
</dbReference>
<keyword evidence="11" id="KW-1185">Reference proteome</keyword>
<dbReference type="InterPro" id="IPR017853">
    <property type="entry name" value="GH"/>
</dbReference>
<evidence type="ECO:0000313" key="10">
    <source>
        <dbReference type="EMBL" id="RXG23915.1"/>
    </source>
</evidence>
<evidence type="ECO:0000256" key="2">
    <source>
        <dbReference type="ARBA" id="ARBA00011245"/>
    </source>
</evidence>
<dbReference type="AlphaFoldDB" id="A0A4Q0PB65"/>
<accession>A0A4Q0PB65</accession>
<feature type="domain" description="Glycosyl-hydrolase 97 catalytic" evidence="7">
    <location>
        <begin position="303"/>
        <end position="464"/>
    </location>
</feature>
<feature type="domain" description="Glycosyl-hydrolase 97 C-terminal oligomerisation" evidence="9">
    <location>
        <begin position="563"/>
        <end position="648"/>
    </location>
</feature>
<evidence type="ECO:0000256" key="5">
    <source>
        <dbReference type="ARBA" id="ARBA00023295"/>
    </source>
</evidence>
<comment type="subunit">
    <text evidence="2">Monomer.</text>
</comment>
<keyword evidence="3 10" id="KW-0378">Hydrolase</keyword>
<evidence type="ECO:0000259" key="9">
    <source>
        <dbReference type="Pfam" id="PF14509"/>
    </source>
</evidence>
<feature type="chain" id="PRO_5020805321" evidence="6">
    <location>
        <begin position="24"/>
        <end position="653"/>
    </location>
</feature>
<dbReference type="SUPFAM" id="SSF51445">
    <property type="entry name" value="(Trans)glycosidases"/>
    <property type="match status" value="1"/>
</dbReference>
<evidence type="ECO:0000256" key="1">
    <source>
        <dbReference type="ARBA" id="ARBA00001913"/>
    </source>
</evidence>
<evidence type="ECO:0000256" key="4">
    <source>
        <dbReference type="ARBA" id="ARBA00022837"/>
    </source>
</evidence>
<dbReference type="EMBL" id="QOVK01000004">
    <property type="protein sequence ID" value="RXG23915.1"/>
    <property type="molecule type" value="Genomic_DNA"/>
</dbReference>
<dbReference type="Gene3D" id="2.60.40.1180">
    <property type="entry name" value="Golgi alpha-mannosidase II"/>
    <property type="match status" value="1"/>
</dbReference>
<dbReference type="PANTHER" id="PTHR35803">
    <property type="entry name" value="GLUCAN 1,4-ALPHA-GLUCOSIDASE SUSB-RELATED"/>
    <property type="match status" value="1"/>
</dbReference>
<dbReference type="InterPro" id="IPR013785">
    <property type="entry name" value="Aldolase_TIM"/>
</dbReference>
<keyword evidence="5" id="KW-0326">Glycosidase</keyword>
<feature type="signal peptide" evidence="6">
    <location>
        <begin position="1"/>
        <end position="23"/>
    </location>
</feature>
<comment type="cofactor">
    <cofactor evidence="1">
        <name>Ca(2+)</name>
        <dbReference type="ChEBI" id="CHEBI:29108"/>
    </cofactor>
</comment>
<evidence type="ECO:0000256" key="6">
    <source>
        <dbReference type="SAM" id="SignalP"/>
    </source>
</evidence>
<evidence type="ECO:0000259" key="7">
    <source>
        <dbReference type="Pfam" id="PF10566"/>
    </source>
</evidence>
<dbReference type="Gene3D" id="2.70.98.10">
    <property type="match status" value="1"/>
</dbReference>
<sequence length="653" mass="73143">MKNISFKKVVQILILITAPLVWSQDTLTRVTSPDEGLVVQLKLKASNIFYSVELDGESFLEDSPLGLMTSIGDFTKGLTFENSDIQTISESYELKNAKVNQVSYTANELVATFTNAKKDTLKVVFRVEDNDIAFSYKLIGKDLNTKVKILSEATGFNLPDDATSFITHQALPLTGWEETKPSYEEEYTFDEKLGTPSQYGVGYTFPALFKNAEQGWVLISETGVDGTYPGSRLGESTQDGLFPLAFPQEGENNGIGEAFASMAMPASTPWRTISIGKSLKPIVESTIAFDVVEERYEASVAYKMGKATWSWIVWQDASMNYDDQVLFIDLASEMEFEYILVDANWDSVIGRERFVELVNYAKSKDVEILLWYNSNGFWNNAPQTPQDLMNTAYKRQKEMAWLQEIGVKGIKVDFFGGDKQVTMQLYEDILTDANTYGLAVVFHGCTLPRGWQRMYPNFVSSEAVLASENLVFTQEASDMHAFKSTLHPFIRNSVASMDFGPVFLNKKLSRDQKGGSIRKTTEAFELATGVLYFSPIQHFGLTPNNLEEQPDFVLDFLKEVPTVWDEIVYVGGEPGDYAAIARRKGDKWYIAITNGEQKDKTLELNLPMLKNTELTLIYDAKDRSAATKTVKIKKNGTFNIDVLGEGGALLISK</sequence>
<dbReference type="Gene3D" id="3.20.20.70">
    <property type="entry name" value="Aldolase class I"/>
    <property type="match status" value="1"/>
</dbReference>
<dbReference type="Proteomes" id="UP000289859">
    <property type="component" value="Unassembled WGS sequence"/>
</dbReference>
<proteinExistence type="predicted"/>
<dbReference type="PANTHER" id="PTHR35803:SF2">
    <property type="entry name" value="RETAINING ALPHA-GALACTOSIDASE"/>
    <property type="match status" value="1"/>
</dbReference>
<dbReference type="InterPro" id="IPR029483">
    <property type="entry name" value="GH97_C"/>
</dbReference>
<keyword evidence="4" id="KW-0106">Calcium</keyword>
<dbReference type="InterPro" id="IPR019563">
    <property type="entry name" value="GH97_catalytic"/>
</dbReference>
<dbReference type="InterPro" id="IPR029486">
    <property type="entry name" value="GH97_N"/>
</dbReference>